<reference evidence="2" key="1">
    <citation type="submission" date="2021-01" db="EMBL/GenBank/DDBJ databases">
        <title>Whole genome shotgun sequence of Planosporangium mesophilum NBRC 109066.</title>
        <authorList>
            <person name="Komaki H."/>
            <person name="Tamura T."/>
        </authorList>
    </citation>
    <scope>NUCLEOTIDE SEQUENCE</scope>
    <source>
        <strain evidence="2">NBRC 109066</strain>
    </source>
</reference>
<sequence length="55" mass="5839">MRVVGQAWNLLVGVGRPSYGEDMGPVGMGLAFVGAAIGGLVMLVQWAVRRVRSRP</sequence>
<evidence type="ECO:0000256" key="1">
    <source>
        <dbReference type="SAM" id="Phobius"/>
    </source>
</evidence>
<evidence type="ECO:0000313" key="2">
    <source>
        <dbReference type="EMBL" id="GII25341.1"/>
    </source>
</evidence>
<keyword evidence="1" id="KW-1133">Transmembrane helix</keyword>
<proteinExistence type="predicted"/>
<comment type="caution">
    <text evidence="2">The sequence shown here is derived from an EMBL/GenBank/DDBJ whole genome shotgun (WGS) entry which is preliminary data.</text>
</comment>
<name>A0A8J3X2W5_9ACTN</name>
<dbReference type="EMBL" id="BOON01000050">
    <property type="protein sequence ID" value="GII25341.1"/>
    <property type="molecule type" value="Genomic_DNA"/>
</dbReference>
<keyword evidence="1" id="KW-0812">Transmembrane</keyword>
<protein>
    <submittedName>
        <fullName evidence="2">Uncharacterized protein</fullName>
    </submittedName>
</protein>
<dbReference type="Proteomes" id="UP000599074">
    <property type="component" value="Unassembled WGS sequence"/>
</dbReference>
<organism evidence="2 3">
    <name type="scientific">Planosporangium mesophilum</name>
    <dbReference type="NCBI Taxonomy" id="689768"/>
    <lineage>
        <taxon>Bacteria</taxon>
        <taxon>Bacillati</taxon>
        <taxon>Actinomycetota</taxon>
        <taxon>Actinomycetes</taxon>
        <taxon>Micromonosporales</taxon>
        <taxon>Micromonosporaceae</taxon>
        <taxon>Planosporangium</taxon>
    </lineage>
</organism>
<dbReference type="AlphaFoldDB" id="A0A8J3X2W5"/>
<gene>
    <name evidence="2" type="ORF">Pme01_49380</name>
</gene>
<accession>A0A8J3X2W5</accession>
<evidence type="ECO:0000313" key="3">
    <source>
        <dbReference type="Proteomes" id="UP000599074"/>
    </source>
</evidence>
<keyword evidence="3" id="KW-1185">Reference proteome</keyword>
<feature type="transmembrane region" description="Helical" evidence="1">
    <location>
        <begin position="26"/>
        <end position="48"/>
    </location>
</feature>
<keyword evidence="1" id="KW-0472">Membrane</keyword>